<dbReference type="InterPro" id="IPR033840">
    <property type="entry name" value="USP38"/>
</dbReference>
<dbReference type="EC" id="3.4.19.12" evidence="1"/>
<dbReference type="PANTHER" id="PTHR24006">
    <property type="entry name" value="UBIQUITIN CARBOXYL-TERMINAL HYDROLASE"/>
    <property type="match status" value="1"/>
</dbReference>
<dbReference type="Pfam" id="PF21246">
    <property type="entry name" value="Usp38-like_N"/>
    <property type="match status" value="1"/>
</dbReference>
<dbReference type="OrthoDB" id="2420415at2759"/>
<dbReference type="PROSITE" id="PS00973">
    <property type="entry name" value="USP_2"/>
    <property type="match status" value="1"/>
</dbReference>
<dbReference type="GO" id="GO:0016579">
    <property type="term" value="P:protein deubiquitination"/>
    <property type="evidence" value="ECO:0007669"/>
    <property type="project" value="InterPro"/>
</dbReference>
<dbReference type="GO" id="GO:0005829">
    <property type="term" value="C:cytosol"/>
    <property type="evidence" value="ECO:0007669"/>
    <property type="project" value="TreeGrafter"/>
</dbReference>
<name>A0A9Q1DNN1_CONCO</name>
<dbReference type="GO" id="GO:0006511">
    <property type="term" value="P:ubiquitin-dependent protein catabolic process"/>
    <property type="evidence" value="ECO:0007669"/>
    <property type="project" value="InterPro"/>
</dbReference>
<comment type="caution">
    <text evidence="4">The sequence shown here is derived from an EMBL/GenBank/DDBJ whole genome shotgun (WGS) entry which is preliminary data.</text>
</comment>
<feature type="region of interest" description="Disordered" evidence="2">
    <location>
        <begin position="598"/>
        <end position="631"/>
    </location>
</feature>
<dbReference type="InterPro" id="IPR018200">
    <property type="entry name" value="USP_CS"/>
</dbReference>
<dbReference type="InterPro" id="IPR050164">
    <property type="entry name" value="Peptidase_C19"/>
</dbReference>
<protein>
    <recommendedName>
        <fullName evidence="1">Ubiquitin carboxyl-terminal hydrolase</fullName>
        <ecNumber evidence="1">3.4.19.12</ecNumber>
    </recommendedName>
</protein>
<evidence type="ECO:0000313" key="4">
    <source>
        <dbReference type="EMBL" id="KAJ8275847.1"/>
    </source>
</evidence>
<dbReference type="InterPro" id="IPR049407">
    <property type="entry name" value="Usp38-like_N"/>
</dbReference>
<dbReference type="InterPro" id="IPR038765">
    <property type="entry name" value="Papain-like_cys_pep_sf"/>
</dbReference>
<comment type="catalytic activity">
    <reaction evidence="1">
        <text>Thiol-dependent hydrolysis of ester, thioester, amide, peptide and isopeptide bonds formed by the C-terminal Gly of ubiquitin (a 76-residue protein attached to proteins as an intracellular targeting signal).</text>
        <dbReference type="EC" id="3.4.19.12"/>
    </reaction>
</comment>
<evidence type="ECO:0000256" key="1">
    <source>
        <dbReference type="RuleBase" id="RU366025"/>
    </source>
</evidence>
<dbReference type="SUPFAM" id="SSF54001">
    <property type="entry name" value="Cysteine proteinases"/>
    <property type="match status" value="1"/>
</dbReference>
<dbReference type="EMBL" id="JAFJMO010000005">
    <property type="protein sequence ID" value="KAJ8275847.1"/>
    <property type="molecule type" value="Genomic_DNA"/>
</dbReference>
<evidence type="ECO:0000256" key="2">
    <source>
        <dbReference type="SAM" id="MobiDB-lite"/>
    </source>
</evidence>
<dbReference type="CDD" id="cd02664">
    <property type="entry name" value="Peptidase_C19H"/>
    <property type="match status" value="1"/>
</dbReference>
<dbReference type="Gene3D" id="3.90.70.10">
    <property type="entry name" value="Cysteine proteinases"/>
    <property type="match status" value="1"/>
</dbReference>
<sequence>MDKILEAVMMSPHSKVVKQGMVRRVVESAAQPLDGSQCRAMFHVSTRLFLLGESQFKRDAGREVLEAFARHHRPQFEEFFEVRFVLGLLRNGYPPVGRRSPQIFLYLEMGLRCLADAPSAPDLFHLLQIEVLRIVCERPGPELCEQLSRLLSRCPRCVPSGNLQTVFCQQLIQTIRLFQCQSQQDDDIVVFLERVTKTSGMLQTVWRANVAAILPSLKELFIVISTPGEVPSNALASVVQYVPLELMEGAVRNLTNDKNISDAQMLTAICRMIDWLSWPFTKNTDKWAIALMKGVAVVKKCVILIEVTLAKIEEVFAKLFYPIVREGALSVLSYLLLSFQQSPEAFHLLLPQIPPLVSCLSAEGSDSAQQCLRQLVELAHCLLFRFTGFPDLYQPVLEVIKDFPSPSEERVKQVLSEGAWTAQRADQVSLCHRLTPKSETGKTGLVNLGNTCYMNSVIQALFMASDFRLAVMALKNCDLLPLMGKLQRLFAFLEHSQRPAISPDTFLAASTPDWFNPGSQQDCSEYLKYLLDRLHEEEKKSSQKVRGQPENQAGDTLIKRMFGGKMVTRIRCLRCQNVSQKEEAFSDLSLAFPPPNHRRDGSFILSPSPALAEGAEPRGTSPSRPERQEERGVRVIKVETVGSLDQATNKGFGGAPLPAWAPPERPNSPASLSVPDLINFFLTPEMLTGDNKYRCQRCSSLQNAEKVVEVTEGPHYLILTLLRFSFSLTTMRRRKILDNVSIPLVLKVPVRLPSRGPESVGAREVGSGPEVEREGSAYVSLTYDLASVVVHSGLSSESGHYYCYARECDGSEKPPGGGARESGWDDPAWATPAGGAEGTQWYLFNDTRVSYSSFEAVGNVTAHFPKDTAYVTLYQLRPTHRAEPGDCRVVATEELHGSEPLERELVEAIAKDNTLHLQEQERGVRHRAALSPSAAEPPVWLKDPRRRERWLMPESGTEEDKMAGCWEQVGVPAL</sequence>
<dbReference type="Pfam" id="PF00443">
    <property type="entry name" value="UCH"/>
    <property type="match status" value="1"/>
</dbReference>
<dbReference type="GO" id="GO:0005634">
    <property type="term" value="C:nucleus"/>
    <property type="evidence" value="ECO:0007669"/>
    <property type="project" value="TreeGrafter"/>
</dbReference>
<gene>
    <name evidence="4" type="ORF">COCON_G00075990</name>
</gene>
<dbReference type="Proteomes" id="UP001152803">
    <property type="component" value="Unassembled WGS sequence"/>
</dbReference>
<dbReference type="InterPro" id="IPR001394">
    <property type="entry name" value="Peptidase_C19_UCH"/>
</dbReference>
<dbReference type="PROSITE" id="PS50235">
    <property type="entry name" value="USP_3"/>
    <property type="match status" value="1"/>
</dbReference>
<evidence type="ECO:0000259" key="3">
    <source>
        <dbReference type="PROSITE" id="PS50235"/>
    </source>
</evidence>
<accession>A0A9Q1DNN1</accession>
<dbReference type="GO" id="GO:0004843">
    <property type="term" value="F:cysteine-type deubiquitinase activity"/>
    <property type="evidence" value="ECO:0007669"/>
    <property type="project" value="UniProtKB-UniRule"/>
</dbReference>
<evidence type="ECO:0000313" key="5">
    <source>
        <dbReference type="Proteomes" id="UP001152803"/>
    </source>
</evidence>
<organism evidence="4 5">
    <name type="scientific">Conger conger</name>
    <name type="common">Conger eel</name>
    <name type="synonym">Muraena conger</name>
    <dbReference type="NCBI Taxonomy" id="82655"/>
    <lineage>
        <taxon>Eukaryota</taxon>
        <taxon>Metazoa</taxon>
        <taxon>Chordata</taxon>
        <taxon>Craniata</taxon>
        <taxon>Vertebrata</taxon>
        <taxon>Euteleostomi</taxon>
        <taxon>Actinopterygii</taxon>
        <taxon>Neopterygii</taxon>
        <taxon>Teleostei</taxon>
        <taxon>Anguilliformes</taxon>
        <taxon>Congridae</taxon>
        <taxon>Conger</taxon>
    </lineage>
</organism>
<keyword evidence="1" id="KW-0788">Thiol protease</keyword>
<keyword evidence="1" id="KW-0378">Hydrolase</keyword>
<dbReference type="AlphaFoldDB" id="A0A9Q1DNN1"/>
<keyword evidence="1" id="KW-0833">Ubl conjugation pathway</keyword>
<keyword evidence="1" id="KW-0645">Protease</keyword>
<comment type="similarity">
    <text evidence="1">Belongs to the peptidase C19 family.</text>
</comment>
<dbReference type="PANTHER" id="PTHR24006:SF660">
    <property type="entry name" value="UBIQUITIN CARBOXYL-TERMINAL HYDROLASE 35"/>
    <property type="match status" value="1"/>
</dbReference>
<feature type="domain" description="USP" evidence="3">
    <location>
        <begin position="443"/>
        <end position="877"/>
    </location>
</feature>
<reference evidence="4" key="1">
    <citation type="journal article" date="2023" name="Science">
        <title>Genome structures resolve the early diversification of teleost fishes.</title>
        <authorList>
            <person name="Parey E."/>
            <person name="Louis A."/>
            <person name="Montfort J."/>
            <person name="Bouchez O."/>
            <person name="Roques C."/>
            <person name="Iampietro C."/>
            <person name="Lluch J."/>
            <person name="Castinel A."/>
            <person name="Donnadieu C."/>
            <person name="Desvignes T."/>
            <person name="Floi Bucao C."/>
            <person name="Jouanno E."/>
            <person name="Wen M."/>
            <person name="Mejri S."/>
            <person name="Dirks R."/>
            <person name="Jansen H."/>
            <person name="Henkel C."/>
            <person name="Chen W.J."/>
            <person name="Zahm M."/>
            <person name="Cabau C."/>
            <person name="Klopp C."/>
            <person name="Thompson A.W."/>
            <person name="Robinson-Rechavi M."/>
            <person name="Braasch I."/>
            <person name="Lecointre G."/>
            <person name="Bobe J."/>
            <person name="Postlethwait J.H."/>
            <person name="Berthelot C."/>
            <person name="Roest Crollius H."/>
            <person name="Guiguen Y."/>
        </authorList>
    </citation>
    <scope>NUCLEOTIDE SEQUENCE</scope>
    <source>
        <strain evidence="4">Concon-B</strain>
    </source>
</reference>
<dbReference type="InterPro" id="IPR028889">
    <property type="entry name" value="USP"/>
</dbReference>
<dbReference type="PROSITE" id="PS00972">
    <property type="entry name" value="USP_1"/>
    <property type="match status" value="1"/>
</dbReference>
<keyword evidence="5" id="KW-1185">Reference proteome</keyword>
<proteinExistence type="inferred from homology"/>